<dbReference type="RefSeq" id="XP_047843920.1">
    <property type="nucleotide sequence ID" value="XM_047992602.1"/>
</dbReference>
<dbReference type="GeneID" id="72072778"/>
<name>A0A9Q8QGG4_9HYPO</name>
<proteinExistence type="predicted"/>
<dbReference type="EMBL" id="CP086359">
    <property type="protein sequence ID" value="UNI20439.1"/>
    <property type="molecule type" value="Genomic_DNA"/>
</dbReference>
<dbReference type="Proteomes" id="UP000829364">
    <property type="component" value="Chromosome 6"/>
</dbReference>
<sequence length="134" mass="14537">MAPSLFHLLATALVGSLFYVSASLRLEHGAFIDSPNFVHKHPGYSENETKCPRKIMGRLRGTWGPTSTTYTATATHTRHVNCGPCTPARFARLHFGPGPQILYTTTVTATTPYTTTVLACNAGQLPRETAPPTH</sequence>
<evidence type="ECO:0000313" key="2">
    <source>
        <dbReference type="EMBL" id="UNI20439.1"/>
    </source>
</evidence>
<dbReference type="KEGG" id="ptkz:JDV02_010861"/>
<evidence type="ECO:0000313" key="3">
    <source>
        <dbReference type="Proteomes" id="UP000829364"/>
    </source>
</evidence>
<keyword evidence="1" id="KW-0732">Signal</keyword>
<keyword evidence="3" id="KW-1185">Reference proteome</keyword>
<dbReference type="AlphaFoldDB" id="A0A9Q8QGG4"/>
<gene>
    <name evidence="2" type="ORF">JDV02_010861</name>
</gene>
<feature type="chain" id="PRO_5040504424" evidence="1">
    <location>
        <begin position="23"/>
        <end position="134"/>
    </location>
</feature>
<organism evidence="2 3">
    <name type="scientific">Purpureocillium takamizusanense</name>
    <dbReference type="NCBI Taxonomy" id="2060973"/>
    <lineage>
        <taxon>Eukaryota</taxon>
        <taxon>Fungi</taxon>
        <taxon>Dikarya</taxon>
        <taxon>Ascomycota</taxon>
        <taxon>Pezizomycotina</taxon>
        <taxon>Sordariomycetes</taxon>
        <taxon>Hypocreomycetidae</taxon>
        <taxon>Hypocreales</taxon>
        <taxon>Ophiocordycipitaceae</taxon>
        <taxon>Purpureocillium</taxon>
    </lineage>
</organism>
<accession>A0A9Q8QGG4</accession>
<protein>
    <submittedName>
        <fullName evidence="2">Uncharacterized protein</fullName>
    </submittedName>
</protein>
<evidence type="ECO:0000256" key="1">
    <source>
        <dbReference type="SAM" id="SignalP"/>
    </source>
</evidence>
<dbReference type="OrthoDB" id="441890at2759"/>
<feature type="signal peptide" evidence="1">
    <location>
        <begin position="1"/>
        <end position="22"/>
    </location>
</feature>
<reference evidence="2" key="1">
    <citation type="submission" date="2021-11" db="EMBL/GenBank/DDBJ databases">
        <title>Purpureocillium_takamizusanense_genome.</title>
        <authorList>
            <person name="Nguyen N.-H."/>
        </authorList>
    </citation>
    <scope>NUCLEOTIDE SEQUENCE</scope>
    <source>
        <strain evidence="2">PT3</strain>
    </source>
</reference>